<dbReference type="Gene3D" id="1.20.1640.10">
    <property type="entry name" value="Multidrug efflux transporter AcrB transmembrane domain"/>
    <property type="match status" value="2"/>
</dbReference>
<feature type="transmembrane region" description="Helical" evidence="7">
    <location>
        <begin position="558"/>
        <end position="582"/>
    </location>
</feature>
<dbReference type="PANTHER" id="PTHR33406">
    <property type="entry name" value="MEMBRANE PROTEIN MJ1562-RELATED"/>
    <property type="match status" value="1"/>
</dbReference>
<comment type="caution">
    <text evidence="9">The sequence shown here is derived from an EMBL/GenBank/DDBJ whole genome shotgun (WGS) entry which is preliminary data.</text>
</comment>
<organism evidence="9 10">
    <name type="scientific">Thermoactinomyces intermedius</name>
    <dbReference type="NCBI Taxonomy" id="2024"/>
    <lineage>
        <taxon>Bacteria</taxon>
        <taxon>Bacillati</taxon>
        <taxon>Bacillota</taxon>
        <taxon>Bacilli</taxon>
        <taxon>Bacillales</taxon>
        <taxon>Thermoactinomycetaceae</taxon>
        <taxon>Thermoactinomyces</taxon>
    </lineage>
</organism>
<evidence type="ECO:0000256" key="4">
    <source>
        <dbReference type="ARBA" id="ARBA00022692"/>
    </source>
</evidence>
<feature type="transmembrane region" description="Helical" evidence="7">
    <location>
        <begin position="18"/>
        <end position="36"/>
    </location>
</feature>
<reference evidence="9 10" key="1">
    <citation type="submission" date="2020-12" db="EMBL/GenBank/DDBJ databases">
        <title>WGS of Thermoactinomyces spp.</title>
        <authorList>
            <person name="Cheng K."/>
        </authorList>
    </citation>
    <scope>NUCLEOTIDE SEQUENCE [LARGE SCALE GENOMIC DNA]</scope>
    <source>
        <strain evidence="10">CICC 10671\DSM 43846</strain>
    </source>
</reference>
<accession>A0A8I1A7V0</accession>
<feature type="transmembrane region" description="Helical" evidence="7">
    <location>
        <begin position="631"/>
        <end position="654"/>
    </location>
</feature>
<dbReference type="PANTHER" id="PTHR33406:SF6">
    <property type="entry name" value="MEMBRANE PROTEIN YDGH-RELATED"/>
    <property type="match status" value="1"/>
</dbReference>
<name>A0A8I1A7V0_THEIN</name>
<feature type="transmembrane region" description="Helical" evidence="7">
    <location>
        <begin position="318"/>
        <end position="341"/>
    </location>
</feature>
<feature type="transmembrane region" description="Helical" evidence="7">
    <location>
        <begin position="594"/>
        <end position="611"/>
    </location>
</feature>
<dbReference type="InterPro" id="IPR050545">
    <property type="entry name" value="Mycobact_MmpL"/>
</dbReference>
<dbReference type="Pfam" id="PF03176">
    <property type="entry name" value="MMPL"/>
    <property type="match status" value="2"/>
</dbReference>
<feature type="transmembrane region" description="Helical" evidence="7">
    <location>
        <begin position="285"/>
        <end position="306"/>
    </location>
</feature>
<feature type="transmembrane region" description="Helical" evidence="7">
    <location>
        <begin position="242"/>
        <end position="264"/>
    </location>
</feature>
<feature type="transmembrane region" description="Helical" evidence="7">
    <location>
        <begin position="210"/>
        <end position="230"/>
    </location>
</feature>
<dbReference type="EMBL" id="JAECVW010000002">
    <property type="protein sequence ID" value="MBH8594410.1"/>
    <property type="molecule type" value="Genomic_DNA"/>
</dbReference>
<keyword evidence="6 7" id="KW-0472">Membrane</keyword>
<dbReference type="SUPFAM" id="SSF82866">
    <property type="entry name" value="Multidrug efflux transporter AcrB transmembrane domain"/>
    <property type="match status" value="2"/>
</dbReference>
<evidence type="ECO:0000313" key="10">
    <source>
        <dbReference type="Proteomes" id="UP000633619"/>
    </source>
</evidence>
<feature type="transmembrane region" description="Helical" evidence="7">
    <location>
        <begin position="532"/>
        <end position="551"/>
    </location>
</feature>
<evidence type="ECO:0000313" key="9">
    <source>
        <dbReference type="EMBL" id="MBH8594410.1"/>
    </source>
</evidence>
<dbReference type="InterPro" id="IPR000731">
    <property type="entry name" value="SSD"/>
</dbReference>
<feature type="domain" description="SSD" evidence="8">
    <location>
        <begin position="563"/>
        <end position="678"/>
    </location>
</feature>
<sequence length="717" mass="79178">MHKVLQAVTDRVTTKKGVWITLAVWLIAVVLLALFAPGAKDYEVSQVDSLPGEAQSVIAQKKLDQYFRQDGTPAIFVFQSKHGELKAETLLELLKKIEGADLKGLKSAVPLQNLPPQAMMGFFSDDKTTAVLPYMFDESLETKEIKEVRDQVLETVGNHPEIQLYVTGPAGIAADTLDLFSRADLVLLFSTIGLILVLLIVIYRSPLLALIPLIAAAFVYEAVMQILGLMGKAGLVYSNQTVSIMSILLFATITDYSLFVFSRFREELKVHEDKFAAMKSAMRGTGMPVFFSGGTVLAAMLVLFFAQFGDYRNFAPTFSTAMAVVMLASVTLIPALFAAFGRKAFWPKVPRVGEANIKNNAVWSRIGHTVVKKPGVFVAAIGIFLLLSASYLTNLNYEFDTMKSFPEDMPSRQGYEVLEQKFAKGDLAPTTVLLEAEEKVTKTQMDSLQQTLEKQPLVSQVRPNGTDESGKVVRFQLTFDENPYAVKTMDAMEQMVNHSGQILKESGLKGNLYFAGETANKVDDRIINNRDTWLIVLLETILIFLLLIVLTRSFKMPVYMMGTILISFLAALGLGMLLTKWFFGIDSISNRVPLYSFVFLVALGIDYNIMLMSRFQEERKKHPVKQAVENAVASTGGVISSAGVILAATFAVLMTQPIQLLFVFGFIVAVGILLDTFLIRGMLLPGMIALFEKDKASKKMEEKEKEPASTAGLLDKA</sequence>
<gene>
    <name evidence="9" type="ORF">I8U20_03600</name>
</gene>
<dbReference type="GO" id="GO:0005886">
    <property type="term" value="C:plasma membrane"/>
    <property type="evidence" value="ECO:0007669"/>
    <property type="project" value="UniProtKB-SubCell"/>
</dbReference>
<keyword evidence="3" id="KW-1003">Cell membrane</keyword>
<dbReference type="PROSITE" id="PS50156">
    <property type="entry name" value="SSD"/>
    <property type="match status" value="1"/>
</dbReference>
<comment type="subcellular location">
    <subcellularLocation>
        <location evidence="1">Cell membrane</location>
        <topology evidence="1">Multi-pass membrane protein</topology>
    </subcellularLocation>
</comment>
<evidence type="ECO:0000256" key="3">
    <source>
        <dbReference type="ARBA" id="ARBA00022475"/>
    </source>
</evidence>
<evidence type="ECO:0000256" key="5">
    <source>
        <dbReference type="ARBA" id="ARBA00022989"/>
    </source>
</evidence>
<dbReference type="Proteomes" id="UP000633619">
    <property type="component" value="Unassembled WGS sequence"/>
</dbReference>
<keyword evidence="10" id="KW-1185">Reference proteome</keyword>
<evidence type="ECO:0000256" key="1">
    <source>
        <dbReference type="ARBA" id="ARBA00004651"/>
    </source>
</evidence>
<feature type="transmembrane region" description="Helical" evidence="7">
    <location>
        <begin position="660"/>
        <end position="691"/>
    </location>
</feature>
<protein>
    <submittedName>
        <fullName evidence="9">MMPL family transporter</fullName>
    </submittedName>
</protein>
<feature type="transmembrane region" description="Helical" evidence="7">
    <location>
        <begin position="375"/>
        <end position="393"/>
    </location>
</feature>
<feature type="transmembrane region" description="Helical" evidence="7">
    <location>
        <begin position="185"/>
        <end position="203"/>
    </location>
</feature>
<proteinExistence type="inferred from homology"/>
<evidence type="ECO:0000256" key="7">
    <source>
        <dbReference type="SAM" id="Phobius"/>
    </source>
</evidence>
<keyword evidence="4 7" id="KW-0812">Transmembrane</keyword>
<evidence type="ECO:0000259" key="8">
    <source>
        <dbReference type="PROSITE" id="PS50156"/>
    </source>
</evidence>
<evidence type="ECO:0000256" key="2">
    <source>
        <dbReference type="ARBA" id="ARBA00010157"/>
    </source>
</evidence>
<dbReference type="AlphaFoldDB" id="A0A8I1A7V0"/>
<evidence type="ECO:0000256" key="6">
    <source>
        <dbReference type="ARBA" id="ARBA00023136"/>
    </source>
</evidence>
<dbReference type="RefSeq" id="WP_181731671.1">
    <property type="nucleotide sequence ID" value="NZ_JACEIR010000003.1"/>
</dbReference>
<keyword evidence="5 7" id="KW-1133">Transmembrane helix</keyword>
<comment type="similarity">
    <text evidence="2">Belongs to the resistance-nodulation-cell division (RND) (TC 2.A.6) family. MmpL subfamily.</text>
</comment>
<dbReference type="InterPro" id="IPR004869">
    <property type="entry name" value="MMPL_dom"/>
</dbReference>